<accession>R4XL88</accession>
<keyword evidence="1" id="KW-0732">Signal</keyword>
<evidence type="ECO:0000256" key="1">
    <source>
        <dbReference type="SAM" id="SignalP"/>
    </source>
</evidence>
<proteinExistence type="predicted"/>
<evidence type="ECO:0000313" key="2">
    <source>
        <dbReference type="EMBL" id="CCG85150.1"/>
    </source>
</evidence>
<comment type="caution">
    <text evidence="2">The sequence shown here is derived from an EMBL/GenBank/DDBJ whole genome shotgun (WGS) entry which is preliminary data.</text>
</comment>
<dbReference type="VEuPathDB" id="FungiDB:TAPDE_000310"/>
<sequence length="237" mass="27241">MLASYLLALSRLFIFALAVPGVKQSQTTTQETEISENDTTLRNLDNSPLITSTDSLAGAGELKSRSTTFKELATTAQDYAMYKRTLLAAVHYNCPISGRQMREFMWSAFWSREKNEVFVKALDNIDYWSPEVVFERYSHPPYFYSQWHHNGVCYRHGHYACKNTFNGWIEGWVIRGKELLMLMVKPEDDHVGLKQPYVLEACKYHHASEPYCLVPDGSLASYCKIEHVGVRLLPNDR</sequence>
<feature type="chain" id="PRO_5004373362" evidence="1">
    <location>
        <begin position="19"/>
        <end position="237"/>
    </location>
</feature>
<reference evidence="2 3" key="1">
    <citation type="journal article" date="2013" name="MBio">
        <title>Genome sequencing of the plant pathogen Taphrina deformans, the causal agent of peach leaf curl.</title>
        <authorList>
            <person name="Cisse O.H."/>
            <person name="Almeida J.M.G.C.F."/>
            <person name="Fonseca A."/>
            <person name="Kumar A.A."/>
            <person name="Salojaervi J."/>
            <person name="Overmyer K."/>
            <person name="Hauser P.M."/>
            <person name="Pagni M."/>
        </authorList>
    </citation>
    <scope>NUCLEOTIDE SEQUENCE [LARGE SCALE GENOMIC DNA]</scope>
    <source>
        <strain evidence="3">PYCC 5710 / ATCC 11124 / CBS 356.35 / IMI 108563 / JCM 9778 / NBRC 8474</strain>
    </source>
</reference>
<feature type="signal peptide" evidence="1">
    <location>
        <begin position="1"/>
        <end position="18"/>
    </location>
</feature>
<keyword evidence="3" id="KW-1185">Reference proteome</keyword>
<protein>
    <submittedName>
        <fullName evidence="2">Uncharacterized protein</fullName>
    </submittedName>
</protein>
<evidence type="ECO:0000313" key="3">
    <source>
        <dbReference type="Proteomes" id="UP000013776"/>
    </source>
</evidence>
<dbReference type="AlphaFoldDB" id="R4XL88"/>
<dbReference type="EMBL" id="CAHR02000009">
    <property type="protein sequence ID" value="CCG85150.1"/>
    <property type="molecule type" value="Genomic_DNA"/>
</dbReference>
<name>R4XL88_TAPDE</name>
<gene>
    <name evidence="2" type="ORF">TAPDE_000310</name>
</gene>
<organism evidence="2 3">
    <name type="scientific">Taphrina deformans (strain PYCC 5710 / ATCC 11124 / CBS 356.35 / IMI 108563 / JCM 9778 / NBRC 8474)</name>
    <name type="common">Peach leaf curl fungus</name>
    <name type="synonym">Lalaria deformans</name>
    <dbReference type="NCBI Taxonomy" id="1097556"/>
    <lineage>
        <taxon>Eukaryota</taxon>
        <taxon>Fungi</taxon>
        <taxon>Dikarya</taxon>
        <taxon>Ascomycota</taxon>
        <taxon>Taphrinomycotina</taxon>
        <taxon>Taphrinomycetes</taxon>
        <taxon>Taphrinales</taxon>
        <taxon>Taphrinaceae</taxon>
        <taxon>Taphrina</taxon>
    </lineage>
</organism>
<dbReference type="Proteomes" id="UP000013776">
    <property type="component" value="Unassembled WGS sequence"/>
</dbReference>